<dbReference type="CDD" id="cd00130">
    <property type="entry name" value="PAS"/>
    <property type="match status" value="2"/>
</dbReference>
<evidence type="ECO:0000256" key="6">
    <source>
        <dbReference type="ARBA" id="ARBA00023012"/>
    </source>
</evidence>
<comment type="caution">
    <text evidence="9">The sequence shown here is derived from an EMBL/GenBank/DDBJ whole genome shotgun (WGS) entry which is preliminary data.</text>
</comment>
<dbReference type="InterPro" id="IPR013655">
    <property type="entry name" value="PAS_fold_3"/>
</dbReference>
<dbReference type="RefSeq" id="WP_182954973.1">
    <property type="nucleotide sequence ID" value="NZ_WNXC01000001.1"/>
</dbReference>
<dbReference type="CDD" id="cd00082">
    <property type="entry name" value="HisKA"/>
    <property type="match status" value="1"/>
</dbReference>
<name>A0ABR6ETY0_9SPHI</name>
<evidence type="ECO:0000313" key="9">
    <source>
        <dbReference type="EMBL" id="MBB2148716.1"/>
    </source>
</evidence>
<protein>
    <recommendedName>
        <fullName evidence="2">histidine kinase</fullName>
        <ecNumber evidence="2">2.7.13.3</ecNumber>
    </recommendedName>
</protein>
<gene>
    <name evidence="9" type="ORF">GM920_07310</name>
</gene>
<dbReference type="InterPro" id="IPR013656">
    <property type="entry name" value="PAS_4"/>
</dbReference>
<comment type="catalytic activity">
    <reaction evidence="1">
        <text>ATP + protein L-histidine = ADP + protein N-phospho-L-histidine.</text>
        <dbReference type="EC" id="2.7.13.3"/>
    </reaction>
</comment>
<reference evidence="9 10" key="1">
    <citation type="submission" date="2019-11" db="EMBL/GenBank/DDBJ databases">
        <title>Description of Pedobacter sp. LMG 31462T.</title>
        <authorList>
            <person name="Carlier A."/>
            <person name="Qi S."/>
            <person name="Vandamme P."/>
        </authorList>
    </citation>
    <scope>NUCLEOTIDE SEQUENCE [LARGE SCALE GENOMIC DNA]</scope>
    <source>
        <strain evidence="9 10">LMG 31462</strain>
    </source>
</reference>
<evidence type="ECO:0000256" key="1">
    <source>
        <dbReference type="ARBA" id="ARBA00000085"/>
    </source>
</evidence>
<evidence type="ECO:0000313" key="10">
    <source>
        <dbReference type="Proteomes" id="UP000636110"/>
    </source>
</evidence>
<dbReference type="SMART" id="SM00387">
    <property type="entry name" value="HATPase_c"/>
    <property type="match status" value="1"/>
</dbReference>
<feature type="domain" description="Histidine kinase" evidence="7">
    <location>
        <begin position="279"/>
        <end position="491"/>
    </location>
</feature>
<proteinExistence type="predicted"/>
<evidence type="ECO:0000256" key="2">
    <source>
        <dbReference type="ARBA" id="ARBA00012438"/>
    </source>
</evidence>
<dbReference type="InterPro" id="IPR000014">
    <property type="entry name" value="PAS"/>
</dbReference>
<dbReference type="PANTHER" id="PTHR43711:SF1">
    <property type="entry name" value="HISTIDINE KINASE 1"/>
    <property type="match status" value="1"/>
</dbReference>
<evidence type="ECO:0000256" key="5">
    <source>
        <dbReference type="ARBA" id="ARBA00022777"/>
    </source>
</evidence>
<dbReference type="Pfam" id="PF00512">
    <property type="entry name" value="HisKA"/>
    <property type="match status" value="1"/>
</dbReference>
<dbReference type="SMART" id="SM00091">
    <property type="entry name" value="PAS"/>
    <property type="match status" value="2"/>
</dbReference>
<dbReference type="InterPro" id="IPR005467">
    <property type="entry name" value="His_kinase_dom"/>
</dbReference>
<dbReference type="InterPro" id="IPR035965">
    <property type="entry name" value="PAS-like_dom_sf"/>
</dbReference>
<dbReference type="PROSITE" id="PS50112">
    <property type="entry name" value="PAS"/>
    <property type="match status" value="1"/>
</dbReference>
<dbReference type="Proteomes" id="UP000636110">
    <property type="component" value="Unassembled WGS sequence"/>
</dbReference>
<dbReference type="NCBIfam" id="TIGR00229">
    <property type="entry name" value="sensory_box"/>
    <property type="match status" value="1"/>
</dbReference>
<keyword evidence="10" id="KW-1185">Reference proteome</keyword>
<dbReference type="SMART" id="SM00388">
    <property type="entry name" value="HisKA"/>
    <property type="match status" value="1"/>
</dbReference>
<keyword evidence="6" id="KW-0902">Two-component regulatory system</keyword>
<dbReference type="InterPro" id="IPR004358">
    <property type="entry name" value="Sig_transdc_His_kin-like_C"/>
</dbReference>
<dbReference type="Pfam" id="PF08447">
    <property type="entry name" value="PAS_3"/>
    <property type="match status" value="1"/>
</dbReference>
<evidence type="ECO:0000256" key="4">
    <source>
        <dbReference type="ARBA" id="ARBA00022679"/>
    </source>
</evidence>
<dbReference type="EC" id="2.7.13.3" evidence="2"/>
<accession>A0ABR6ETY0</accession>
<organism evidence="9 10">
    <name type="scientific">Pedobacter gandavensis</name>
    <dbReference type="NCBI Taxonomy" id="2679963"/>
    <lineage>
        <taxon>Bacteria</taxon>
        <taxon>Pseudomonadati</taxon>
        <taxon>Bacteroidota</taxon>
        <taxon>Sphingobacteriia</taxon>
        <taxon>Sphingobacteriales</taxon>
        <taxon>Sphingobacteriaceae</taxon>
        <taxon>Pedobacter</taxon>
    </lineage>
</organism>
<dbReference type="PANTHER" id="PTHR43711">
    <property type="entry name" value="TWO-COMPONENT HISTIDINE KINASE"/>
    <property type="match status" value="1"/>
</dbReference>
<evidence type="ECO:0000256" key="3">
    <source>
        <dbReference type="ARBA" id="ARBA00022553"/>
    </source>
</evidence>
<dbReference type="SUPFAM" id="SSF55785">
    <property type="entry name" value="PYP-like sensor domain (PAS domain)"/>
    <property type="match status" value="2"/>
</dbReference>
<dbReference type="InterPro" id="IPR003594">
    <property type="entry name" value="HATPase_dom"/>
</dbReference>
<keyword evidence="4" id="KW-0808">Transferase</keyword>
<dbReference type="InterPro" id="IPR050736">
    <property type="entry name" value="Sensor_HK_Regulatory"/>
</dbReference>
<dbReference type="InterPro" id="IPR036097">
    <property type="entry name" value="HisK_dim/P_sf"/>
</dbReference>
<dbReference type="PRINTS" id="PR00344">
    <property type="entry name" value="BCTRLSENSOR"/>
</dbReference>
<dbReference type="Pfam" id="PF08448">
    <property type="entry name" value="PAS_4"/>
    <property type="match status" value="1"/>
</dbReference>
<dbReference type="SUPFAM" id="SSF47384">
    <property type="entry name" value="Homodimeric domain of signal transducing histidine kinase"/>
    <property type="match status" value="1"/>
</dbReference>
<dbReference type="InterPro" id="IPR003661">
    <property type="entry name" value="HisK_dim/P_dom"/>
</dbReference>
<dbReference type="InterPro" id="IPR001610">
    <property type="entry name" value="PAC"/>
</dbReference>
<keyword evidence="5" id="KW-0418">Kinase</keyword>
<evidence type="ECO:0000259" key="7">
    <source>
        <dbReference type="PROSITE" id="PS50109"/>
    </source>
</evidence>
<dbReference type="InterPro" id="IPR036890">
    <property type="entry name" value="HATPase_C_sf"/>
</dbReference>
<feature type="domain" description="PAS" evidence="8">
    <location>
        <begin position="151"/>
        <end position="221"/>
    </location>
</feature>
<dbReference type="PROSITE" id="PS50109">
    <property type="entry name" value="HIS_KIN"/>
    <property type="match status" value="1"/>
</dbReference>
<sequence length="630" mass="71806">MEQLVVLPAALLKTYETVPGLYLVLSPDLMVLTASDAYLAAQGLNREELKGRSFLDLFPQDPLIPFEMGFSASLQRVLDTLEPHQLPLLKLELPDPSDQEVTISKYWDVTHTPFLDENGAIQYIIQYSFDVSNLISARKKSEQREKKIAASEKHLEFLLNAMPQQVWTATAHGIINYVNEICCRDFGKTVEELRGLGWQSFVHPDDLPACIRAWSYALGQNSEYSVEFRLQMADGQYKWYLGKAIPLIESGELKMWMGTNTNIDVQKSNEQRKDEFLAIASHELKTPLTSIKAFNQLMKKTNDPEKLHGFVEKSASNIFRLEQLIADLLDVTKINSGSMSFDKEAFNFNEIIEAAMHTVQAVSPDHELFLEHSIAILYHGDRLRIEQVLVNFLSNAVKYSPNGGKVILKGKIQADNIVISVQDFGIGIADFEMKRLFERYYRVDNEDLRYEGLGLGLFICSEILKAHQGSFWLESELDAGSTFYFRLPLKAHVAVDCPVERHHFYQDDSLTVSYNKEHHRLDAKWKGFNSKETVQHGAMVMLALLRANECHKILNDNREVLGTWSDASDWVGETWFPMIEKAGLTHFSWINSPDIFCRFSAEKSASIALGNVEIQFFAEIQSAEDWINRQ</sequence>
<dbReference type="Gene3D" id="3.30.565.10">
    <property type="entry name" value="Histidine kinase-like ATPase, C-terminal domain"/>
    <property type="match status" value="1"/>
</dbReference>
<evidence type="ECO:0000259" key="8">
    <source>
        <dbReference type="PROSITE" id="PS50112"/>
    </source>
</evidence>
<keyword evidence="3" id="KW-0597">Phosphoprotein</keyword>
<dbReference type="EMBL" id="WNXC01000001">
    <property type="protein sequence ID" value="MBB2148716.1"/>
    <property type="molecule type" value="Genomic_DNA"/>
</dbReference>
<dbReference type="Gene3D" id="3.30.450.20">
    <property type="entry name" value="PAS domain"/>
    <property type="match status" value="2"/>
</dbReference>
<dbReference type="SUPFAM" id="SSF55874">
    <property type="entry name" value="ATPase domain of HSP90 chaperone/DNA topoisomerase II/histidine kinase"/>
    <property type="match status" value="1"/>
</dbReference>
<dbReference type="Pfam" id="PF02518">
    <property type="entry name" value="HATPase_c"/>
    <property type="match status" value="1"/>
</dbReference>
<dbReference type="SMART" id="SM00086">
    <property type="entry name" value="PAC"/>
    <property type="match status" value="1"/>
</dbReference>
<dbReference type="Gene3D" id="1.10.287.130">
    <property type="match status" value="1"/>
</dbReference>